<keyword evidence="9" id="KW-1185">Reference proteome</keyword>
<evidence type="ECO:0000256" key="6">
    <source>
        <dbReference type="SAM" id="Phobius"/>
    </source>
</evidence>
<dbReference type="Gene3D" id="1.20.950.20">
    <property type="entry name" value="Transmembrane di-heme cytochromes, Chain C"/>
    <property type="match status" value="1"/>
</dbReference>
<proteinExistence type="predicted"/>
<evidence type="ECO:0000313" key="9">
    <source>
        <dbReference type="Proteomes" id="UP001595556"/>
    </source>
</evidence>
<name>A0ABV7H2J1_9BURK</name>
<feature type="transmembrane region" description="Helical" evidence="6">
    <location>
        <begin position="143"/>
        <end position="162"/>
    </location>
</feature>
<feature type="transmembrane region" description="Helical" evidence="6">
    <location>
        <begin position="102"/>
        <end position="123"/>
    </location>
</feature>
<feature type="domain" description="Cytochrome b561 bacterial/Ni-hydrogenase" evidence="7">
    <location>
        <begin position="14"/>
        <end position="175"/>
    </location>
</feature>
<dbReference type="InterPro" id="IPR016174">
    <property type="entry name" value="Di-haem_cyt_TM"/>
</dbReference>
<dbReference type="RefSeq" id="WP_377303778.1">
    <property type="nucleotide sequence ID" value="NZ_CP180191.1"/>
</dbReference>
<dbReference type="InterPro" id="IPR011577">
    <property type="entry name" value="Cyt_b561_bac/Ni-Hgenase"/>
</dbReference>
<feature type="transmembrane region" description="Helical" evidence="6">
    <location>
        <begin position="47"/>
        <end position="69"/>
    </location>
</feature>
<evidence type="ECO:0000256" key="5">
    <source>
        <dbReference type="ARBA" id="ARBA00023136"/>
    </source>
</evidence>
<feature type="transmembrane region" description="Helical" evidence="6">
    <location>
        <begin position="18"/>
        <end position="35"/>
    </location>
</feature>
<keyword evidence="3 6" id="KW-0812">Transmembrane</keyword>
<dbReference type="Pfam" id="PF01292">
    <property type="entry name" value="Ni_hydr_CYTB"/>
    <property type="match status" value="1"/>
</dbReference>
<evidence type="ECO:0000313" key="8">
    <source>
        <dbReference type="EMBL" id="MFC3148129.1"/>
    </source>
</evidence>
<dbReference type="EMBL" id="JBHRTI010000004">
    <property type="protein sequence ID" value="MFC3148129.1"/>
    <property type="molecule type" value="Genomic_DNA"/>
</dbReference>
<keyword evidence="2" id="KW-1003">Cell membrane</keyword>
<accession>A0ABV7H2J1</accession>
<dbReference type="PANTHER" id="PTHR30485:SF2">
    <property type="entry name" value="BLL0597 PROTEIN"/>
    <property type="match status" value="1"/>
</dbReference>
<dbReference type="Proteomes" id="UP001595556">
    <property type="component" value="Unassembled WGS sequence"/>
</dbReference>
<evidence type="ECO:0000259" key="7">
    <source>
        <dbReference type="Pfam" id="PF01292"/>
    </source>
</evidence>
<evidence type="ECO:0000256" key="1">
    <source>
        <dbReference type="ARBA" id="ARBA00004651"/>
    </source>
</evidence>
<keyword evidence="5 6" id="KW-0472">Membrane</keyword>
<gene>
    <name evidence="8" type="ORF">ACFOEN_10790</name>
</gene>
<protein>
    <submittedName>
        <fullName evidence="8">Cytochrome b/b6 domain-containing protein</fullName>
    </submittedName>
</protein>
<comment type="caution">
    <text evidence="8">The sequence shown here is derived from an EMBL/GenBank/DDBJ whole genome shotgun (WGS) entry which is preliminary data.</text>
</comment>
<organism evidence="8 9">
    <name type="scientific">Piscinibacterium candidicorallinum</name>
    <dbReference type="NCBI Taxonomy" id="1793872"/>
    <lineage>
        <taxon>Bacteria</taxon>
        <taxon>Pseudomonadati</taxon>
        <taxon>Pseudomonadota</taxon>
        <taxon>Betaproteobacteria</taxon>
        <taxon>Burkholderiales</taxon>
        <taxon>Piscinibacterium</taxon>
    </lineage>
</organism>
<sequence>MDTASADANRQHRVWDPLVRVIHWALVAGVAAAWITSEAGRPLHEPIGYVIAAAVGLRLIWGLIGSRYARFTQFLRGPRTTLQYGTQVLQGRARRYVGHNPLGAWMIMTLLLALAVTAGTGWLMTLDRFFGEEWLEEVHEAAASGLLILAGLHVAGVILSSWQHGENLVRAMIDGRKRAAAVGDVDR</sequence>
<evidence type="ECO:0000256" key="2">
    <source>
        <dbReference type="ARBA" id="ARBA00022475"/>
    </source>
</evidence>
<dbReference type="PANTHER" id="PTHR30485">
    <property type="entry name" value="NI/FE-HYDROGENASE 1 B-TYPE CYTOCHROME SUBUNIT"/>
    <property type="match status" value="1"/>
</dbReference>
<evidence type="ECO:0000256" key="3">
    <source>
        <dbReference type="ARBA" id="ARBA00022692"/>
    </source>
</evidence>
<comment type="subcellular location">
    <subcellularLocation>
        <location evidence="1">Cell membrane</location>
        <topology evidence="1">Multi-pass membrane protein</topology>
    </subcellularLocation>
</comment>
<evidence type="ECO:0000256" key="4">
    <source>
        <dbReference type="ARBA" id="ARBA00022989"/>
    </source>
</evidence>
<dbReference type="InterPro" id="IPR051542">
    <property type="entry name" value="Hydrogenase_cytochrome"/>
</dbReference>
<reference evidence="9" key="1">
    <citation type="journal article" date="2019" name="Int. J. Syst. Evol. Microbiol.">
        <title>The Global Catalogue of Microorganisms (GCM) 10K type strain sequencing project: providing services to taxonomists for standard genome sequencing and annotation.</title>
        <authorList>
            <consortium name="The Broad Institute Genomics Platform"/>
            <consortium name="The Broad Institute Genome Sequencing Center for Infectious Disease"/>
            <person name="Wu L."/>
            <person name="Ma J."/>
        </authorList>
    </citation>
    <scope>NUCLEOTIDE SEQUENCE [LARGE SCALE GENOMIC DNA]</scope>
    <source>
        <strain evidence="9">KCTC 52168</strain>
    </source>
</reference>
<dbReference type="SUPFAM" id="SSF81342">
    <property type="entry name" value="Transmembrane di-heme cytochromes"/>
    <property type="match status" value="1"/>
</dbReference>
<keyword evidence="4 6" id="KW-1133">Transmembrane helix</keyword>